<dbReference type="AlphaFoldDB" id="X1MQC1"/>
<dbReference type="EMBL" id="BARV01019801">
    <property type="protein sequence ID" value="GAI20241.1"/>
    <property type="molecule type" value="Genomic_DNA"/>
</dbReference>
<feature type="non-terminal residue" evidence="1">
    <location>
        <position position="1"/>
    </location>
</feature>
<protein>
    <submittedName>
        <fullName evidence="1">Uncharacterized protein</fullName>
    </submittedName>
</protein>
<comment type="caution">
    <text evidence="1">The sequence shown here is derived from an EMBL/GenBank/DDBJ whole genome shotgun (WGS) entry which is preliminary data.</text>
</comment>
<gene>
    <name evidence="1" type="ORF">S06H3_33208</name>
</gene>
<name>X1MQC1_9ZZZZ</name>
<accession>X1MQC1</accession>
<reference evidence="1" key="1">
    <citation type="journal article" date="2014" name="Front. Microbiol.">
        <title>High frequency of phylogenetically diverse reductive dehalogenase-homologous genes in deep subseafloor sedimentary metagenomes.</title>
        <authorList>
            <person name="Kawai M."/>
            <person name="Futagami T."/>
            <person name="Toyoda A."/>
            <person name="Takaki Y."/>
            <person name="Nishi S."/>
            <person name="Hori S."/>
            <person name="Arai W."/>
            <person name="Tsubouchi T."/>
            <person name="Morono Y."/>
            <person name="Uchiyama I."/>
            <person name="Ito T."/>
            <person name="Fujiyama A."/>
            <person name="Inagaki F."/>
            <person name="Takami H."/>
        </authorList>
    </citation>
    <scope>NUCLEOTIDE SEQUENCE</scope>
    <source>
        <strain evidence="1">Expedition CK06-06</strain>
    </source>
</reference>
<evidence type="ECO:0000313" key="1">
    <source>
        <dbReference type="EMBL" id="GAI20241.1"/>
    </source>
</evidence>
<organism evidence="1">
    <name type="scientific">marine sediment metagenome</name>
    <dbReference type="NCBI Taxonomy" id="412755"/>
    <lineage>
        <taxon>unclassified sequences</taxon>
        <taxon>metagenomes</taxon>
        <taxon>ecological metagenomes</taxon>
    </lineage>
</organism>
<proteinExistence type="predicted"/>
<sequence length="56" mass="6752">SRNFSGIIMDIWAKAQGKEERRGEFEKLGEELLNAKKRYFQIKSYDEEILQHDYEL</sequence>